<dbReference type="RefSeq" id="WP_290282803.1">
    <property type="nucleotide sequence ID" value="NZ_JAUFQI010000001.1"/>
</dbReference>
<keyword evidence="3" id="KW-1185">Reference proteome</keyword>
<feature type="transmembrane region" description="Helical" evidence="1">
    <location>
        <begin position="206"/>
        <end position="226"/>
    </location>
</feature>
<name>A0ABV7WPY6_9GAMM</name>
<gene>
    <name evidence="2" type="ORF">ACFOND_06055</name>
</gene>
<evidence type="ECO:0000256" key="1">
    <source>
        <dbReference type="SAM" id="Phobius"/>
    </source>
</evidence>
<feature type="transmembrane region" description="Helical" evidence="1">
    <location>
        <begin position="287"/>
        <end position="308"/>
    </location>
</feature>
<protein>
    <submittedName>
        <fullName evidence="2">Uncharacterized protein</fullName>
    </submittedName>
</protein>
<dbReference type="Proteomes" id="UP001595710">
    <property type="component" value="Unassembled WGS sequence"/>
</dbReference>
<accession>A0ABV7WPY6</accession>
<sequence length="315" mass="34971">MDIIRAYADKVASYLPAKLRSDTADELFDSLSEQFEEQEANVEPVDFIQQQPHPIRMATRLGQDEPMYLIGPGMYLSFIEAIKIAALVVAVIHISLFSLGVWSSDKVIQPLLQSLLGIPGTYMNAVLAIGVVFVILERMGERASWLDKWNAHTLVQQSQNKKIPKVETLVELNVSAIMLLWITGAIELPSMIRHDGIWLTDVSMTISEFLIGAIVLLLVLDILLAAAKLAQGWWRASLRVCNLILNLVWIGVLAILLKTENLLTVANVVDKENFSDIMVGVNTGVEVALLIAIVIIGWDGATHLYYLAKKETKQN</sequence>
<feature type="transmembrane region" description="Helical" evidence="1">
    <location>
        <begin position="168"/>
        <end position="186"/>
    </location>
</feature>
<keyword evidence="1" id="KW-1133">Transmembrane helix</keyword>
<reference evidence="3" key="1">
    <citation type="journal article" date="2019" name="Int. J. Syst. Evol. Microbiol.">
        <title>The Global Catalogue of Microorganisms (GCM) 10K type strain sequencing project: providing services to taxonomists for standard genome sequencing and annotation.</title>
        <authorList>
            <consortium name="The Broad Institute Genomics Platform"/>
            <consortium name="The Broad Institute Genome Sequencing Center for Infectious Disease"/>
            <person name="Wu L."/>
            <person name="Ma J."/>
        </authorList>
    </citation>
    <scope>NUCLEOTIDE SEQUENCE [LARGE SCALE GENOMIC DNA]</scope>
    <source>
        <strain evidence="3">CECT 8288</strain>
    </source>
</reference>
<comment type="caution">
    <text evidence="2">The sequence shown here is derived from an EMBL/GenBank/DDBJ whole genome shotgun (WGS) entry which is preliminary data.</text>
</comment>
<proteinExistence type="predicted"/>
<evidence type="ECO:0000313" key="2">
    <source>
        <dbReference type="EMBL" id="MFC3701202.1"/>
    </source>
</evidence>
<feature type="transmembrane region" description="Helical" evidence="1">
    <location>
        <begin position="84"/>
        <end position="103"/>
    </location>
</feature>
<feature type="transmembrane region" description="Helical" evidence="1">
    <location>
        <begin position="115"/>
        <end position="136"/>
    </location>
</feature>
<feature type="transmembrane region" description="Helical" evidence="1">
    <location>
        <begin position="238"/>
        <end position="257"/>
    </location>
</feature>
<evidence type="ECO:0000313" key="3">
    <source>
        <dbReference type="Proteomes" id="UP001595710"/>
    </source>
</evidence>
<dbReference type="EMBL" id="JBHRYN010000008">
    <property type="protein sequence ID" value="MFC3701202.1"/>
    <property type="molecule type" value="Genomic_DNA"/>
</dbReference>
<keyword evidence="1" id="KW-0472">Membrane</keyword>
<keyword evidence="1" id="KW-0812">Transmembrane</keyword>
<organism evidence="2 3">
    <name type="scientific">Reinekea marina</name>
    <dbReference type="NCBI Taxonomy" id="1310421"/>
    <lineage>
        <taxon>Bacteria</taxon>
        <taxon>Pseudomonadati</taxon>
        <taxon>Pseudomonadota</taxon>
        <taxon>Gammaproteobacteria</taxon>
        <taxon>Oceanospirillales</taxon>
        <taxon>Saccharospirillaceae</taxon>
        <taxon>Reinekea</taxon>
    </lineage>
</organism>